<dbReference type="EMBL" id="BAABJZ010000004">
    <property type="protein sequence ID" value="GAA4873091.1"/>
    <property type="molecule type" value="Genomic_DNA"/>
</dbReference>
<dbReference type="Pfam" id="PF07238">
    <property type="entry name" value="PilZ"/>
    <property type="match status" value="1"/>
</dbReference>
<organism evidence="2 3">
    <name type="scientific">Ferrimonas pelagia</name>
    <dbReference type="NCBI Taxonomy" id="1177826"/>
    <lineage>
        <taxon>Bacteria</taxon>
        <taxon>Pseudomonadati</taxon>
        <taxon>Pseudomonadota</taxon>
        <taxon>Gammaproteobacteria</taxon>
        <taxon>Alteromonadales</taxon>
        <taxon>Ferrimonadaceae</taxon>
        <taxon>Ferrimonas</taxon>
    </lineage>
</organism>
<protein>
    <recommendedName>
        <fullName evidence="1">PilZ domain-containing protein</fullName>
    </recommendedName>
</protein>
<keyword evidence="3" id="KW-1185">Reference proteome</keyword>
<evidence type="ECO:0000313" key="2">
    <source>
        <dbReference type="EMBL" id="GAA4873091.1"/>
    </source>
</evidence>
<sequence length="126" mass="14539">MYEQNEDNRREHARFTLRDDPEQSLRTACDGVSIRLEQKQWWRYRELGLAALKDISKGGAGFISGVSLEPQQSLVIELNGLRLGCTVMRRQQVQGALRFYGVRWHESSIEQLMTLFDEIGRLRGVA</sequence>
<proteinExistence type="predicted"/>
<evidence type="ECO:0000313" key="3">
    <source>
        <dbReference type="Proteomes" id="UP001499988"/>
    </source>
</evidence>
<gene>
    <name evidence="2" type="ORF">GCM10023333_02390</name>
</gene>
<comment type="caution">
    <text evidence="2">The sequence shown here is derived from an EMBL/GenBank/DDBJ whole genome shotgun (WGS) entry which is preliminary data.</text>
</comment>
<accession>A0ABP9EBF6</accession>
<dbReference type="InterPro" id="IPR009875">
    <property type="entry name" value="PilZ_domain"/>
</dbReference>
<dbReference type="Proteomes" id="UP001499988">
    <property type="component" value="Unassembled WGS sequence"/>
</dbReference>
<reference evidence="3" key="1">
    <citation type="journal article" date="2019" name="Int. J. Syst. Evol. Microbiol.">
        <title>The Global Catalogue of Microorganisms (GCM) 10K type strain sequencing project: providing services to taxonomists for standard genome sequencing and annotation.</title>
        <authorList>
            <consortium name="The Broad Institute Genomics Platform"/>
            <consortium name="The Broad Institute Genome Sequencing Center for Infectious Disease"/>
            <person name="Wu L."/>
            <person name="Ma J."/>
        </authorList>
    </citation>
    <scope>NUCLEOTIDE SEQUENCE [LARGE SCALE GENOMIC DNA]</scope>
    <source>
        <strain evidence="3">JCM 18401</strain>
    </source>
</reference>
<name>A0ABP9EBF6_9GAMM</name>
<evidence type="ECO:0000259" key="1">
    <source>
        <dbReference type="Pfam" id="PF07238"/>
    </source>
</evidence>
<dbReference type="RefSeq" id="WP_345332472.1">
    <property type="nucleotide sequence ID" value="NZ_BAABJZ010000004.1"/>
</dbReference>
<feature type="domain" description="PilZ" evidence="1">
    <location>
        <begin position="46"/>
        <end position="115"/>
    </location>
</feature>